<name>A0A350HCA6_UNCW3</name>
<reference evidence="6 7" key="1">
    <citation type="journal article" date="2018" name="Nat. Biotechnol.">
        <title>A standardized bacterial taxonomy based on genome phylogeny substantially revises the tree of life.</title>
        <authorList>
            <person name="Parks D.H."/>
            <person name="Chuvochina M."/>
            <person name="Waite D.W."/>
            <person name="Rinke C."/>
            <person name="Skarshewski A."/>
            <person name="Chaumeil P.A."/>
            <person name="Hugenholtz P."/>
        </authorList>
    </citation>
    <scope>NUCLEOTIDE SEQUENCE [LARGE SCALE GENOMIC DNA]</scope>
    <source>
        <strain evidence="6">UBA9956</strain>
    </source>
</reference>
<dbReference type="CDD" id="cd04186">
    <property type="entry name" value="GT_2_like_c"/>
    <property type="match status" value="1"/>
</dbReference>
<keyword evidence="4" id="KW-1133">Transmembrane helix</keyword>
<keyword evidence="2" id="KW-0328">Glycosyltransferase</keyword>
<dbReference type="Proteomes" id="UP000264062">
    <property type="component" value="Unassembled WGS sequence"/>
</dbReference>
<accession>A0A350HCA6</accession>
<feature type="transmembrane region" description="Helical" evidence="4">
    <location>
        <begin position="275"/>
        <end position="294"/>
    </location>
</feature>
<evidence type="ECO:0000256" key="4">
    <source>
        <dbReference type="SAM" id="Phobius"/>
    </source>
</evidence>
<gene>
    <name evidence="6" type="ORF">DCW38_08360</name>
</gene>
<feature type="domain" description="Glycosyltransferase 2-like" evidence="5">
    <location>
        <begin position="11"/>
        <end position="184"/>
    </location>
</feature>
<dbReference type="GO" id="GO:0016757">
    <property type="term" value="F:glycosyltransferase activity"/>
    <property type="evidence" value="ECO:0007669"/>
    <property type="project" value="UniProtKB-KW"/>
</dbReference>
<dbReference type="InterPro" id="IPR001173">
    <property type="entry name" value="Glyco_trans_2-like"/>
</dbReference>
<dbReference type="InterPro" id="IPR029044">
    <property type="entry name" value="Nucleotide-diphossugar_trans"/>
</dbReference>
<feature type="transmembrane region" description="Helical" evidence="4">
    <location>
        <begin position="243"/>
        <end position="263"/>
    </location>
</feature>
<sequence>MKLPLVVIQVVNYNGRENLGRVFYDCYESIYKQTFKNFVIHMIDNKSTDNSVEEIHSKFPSVKVTLLNKNIGYTANNIGLRYFRNIEADYILIMNSDVILEKDSLEKLVSFMEKNPSVGASNPLILLNQKKDIVCSSGVRVNRAGFASNSDFLRNYDNLKQRDNKIFLSGACMMVKKDVIEKIGLFDYSFESYYEDADFSLRLLSRTDYTIALEERALCYHEVSASYKRNSKRSDYLLLRNQYLFIVKRFPFFYAMAGLFYLLRTRFLKRNLIHLKISMFLLLHSPAIIFQRIFSFFKKKKNVSDYLDNSYSPYETERISTERTEVIKSSDKISEENLSCAFISGVTDNILGEGFSMLTEDFPVSRKICKRAVCFIKNCGGKFLFVAYPEAVKVRITISGREKITGATPFQFEIKSREKILKFEIEPEEEIRMTFLGAVDES</sequence>
<evidence type="ECO:0000313" key="6">
    <source>
        <dbReference type="EMBL" id="HAV93172.1"/>
    </source>
</evidence>
<proteinExistence type="inferred from homology"/>
<evidence type="ECO:0000256" key="2">
    <source>
        <dbReference type="ARBA" id="ARBA00022676"/>
    </source>
</evidence>
<comment type="similarity">
    <text evidence="1">Belongs to the glycosyltransferase 2 family.</text>
</comment>
<keyword evidence="4" id="KW-0812">Transmembrane</keyword>
<dbReference type="SUPFAM" id="SSF53448">
    <property type="entry name" value="Nucleotide-diphospho-sugar transferases"/>
    <property type="match status" value="1"/>
</dbReference>
<organism evidence="6 7">
    <name type="scientific">candidate division WOR-3 bacterium</name>
    <dbReference type="NCBI Taxonomy" id="2052148"/>
    <lineage>
        <taxon>Bacteria</taxon>
        <taxon>Bacteria division WOR-3</taxon>
    </lineage>
</organism>
<dbReference type="Pfam" id="PF00535">
    <property type="entry name" value="Glycos_transf_2"/>
    <property type="match status" value="1"/>
</dbReference>
<comment type="caution">
    <text evidence="6">The sequence shown here is derived from an EMBL/GenBank/DDBJ whole genome shotgun (WGS) entry which is preliminary data.</text>
</comment>
<dbReference type="PANTHER" id="PTHR43179:SF12">
    <property type="entry name" value="GALACTOFURANOSYLTRANSFERASE GLFT2"/>
    <property type="match status" value="1"/>
</dbReference>
<dbReference type="EMBL" id="DMZY01000249">
    <property type="protein sequence ID" value="HAV93172.1"/>
    <property type="molecule type" value="Genomic_DNA"/>
</dbReference>
<dbReference type="PANTHER" id="PTHR43179">
    <property type="entry name" value="RHAMNOSYLTRANSFERASE WBBL"/>
    <property type="match status" value="1"/>
</dbReference>
<keyword evidence="3" id="KW-0808">Transferase</keyword>
<keyword evidence="4" id="KW-0472">Membrane</keyword>
<dbReference type="AlphaFoldDB" id="A0A350HCA6"/>
<evidence type="ECO:0000256" key="3">
    <source>
        <dbReference type="ARBA" id="ARBA00022679"/>
    </source>
</evidence>
<dbReference type="Gene3D" id="3.90.550.10">
    <property type="entry name" value="Spore Coat Polysaccharide Biosynthesis Protein SpsA, Chain A"/>
    <property type="match status" value="1"/>
</dbReference>
<evidence type="ECO:0000313" key="7">
    <source>
        <dbReference type="Proteomes" id="UP000264062"/>
    </source>
</evidence>
<protein>
    <recommendedName>
        <fullName evidence="5">Glycosyltransferase 2-like domain-containing protein</fullName>
    </recommendedName>
</protein>
<evidence type="ECO:0000259" key="5">
    <source>
        <dbReference type="Pfam" id="PF00535"/>
    </source>
</evidence>
<evidence type="ECO:0000256" key="1">
    <source>
        <dbReference type="ARBA" id="ARBA00006739"/>
    </source>
</evidence>